<comment type="subcellular location">
    <subcellularLocation>
        <location evidence="1">Nucleus</location>
    </subcellularLocation>
</comment>
<keyword evidence="9" id="KW-0539">Nucleus</keyword>
<keyword evidence="3" id="KW-0863">Zinc-finger</keyword>
<evidence type="ECO:0000259" key="10">
    <source>
        <dbReference type="PROSITE" id="PS51030"/>
    </source>
</evidence>
<accession>A0AAV4G9D5</accession>
<dbReference type="Proteomes" id="UP000762676">
    <property type="component" value="Unassembled WGS sequence"/>
</dbReference>
<evidence type="ECO:0000256" key="9">
    <source>
        <dbReference type="ARBA" id="ARBA00023242"/>
    </source>
</evidence>
<keyword evidence="2" id="KW-0479">Metal-binding</keyword>
<dbReference type="Gene3D" id="3.30.50.10">
    <property type="entry name" value="Erythroid Transcription Factor GATA-1, subunit A"/>
    <property type="match status" value="1"/>
</dbReference>
<dbReference type="PANTHER" id="PTHR45805:SF2">
    <property type="entry name" value="NUCLEAR HORMONE RECEPTOR HR3-RELATED"/>
    <property type="match status" value="1"/>
</dbReference>
<keyword evidence="5" id="KW-0805">Transcription regulation</keyword>
<reference evidence="12 13" key="1">
    <citation type="journal article" date="2021" name="Elife">
        <title>Chloroplast acquisition without the gene transfer in kleptoplastic sea slugs, Plakobranchus ocellatus.</title>
        <authorList>
            <person name="Maeda T."/>
            <person name="Takahashi S."/>
            <person name="Yoshida T."/>
            <person name="Shimamura S."/>
            <person name="Takaki Y."/>
            <person name="Nagai Y."/>
            <person name="Toyoda A."/>
            <person name="Suzuki Y."/>
            <person name="Arimoto A."/>
            <person name="Ishii H."/>
            <person name="Satoh N."/>
            <person name="Nishiyama T."/>
            <person name="Hasebe M."/>
            <person name="Maruyama T."/>
            <person name="Minagawa J."/>
            <person name="Obokata J."/>
            <person name="Shigenobu S."/>
        </authorList>
    </citation>
    <scope>NUCLEOTIDE SEQUENCE [LARGE SCALE GENOMIC DNA]</scope>
</reference>
<protein>
    <submittedName>
        <fullName evidence="12">Nuclear receptor ROR-gamma</fullName>
    </submittedName>
</protein>
<dbReference type="GO" id="GO:0005634">
    <property type="term" value="C:nucleus"/>
    <property type="evidence" value="ECO:0007669"/>
    <property type="project" value="UniProtKB-SubCell"/>
</dbReference>
<evidence type="ECO:0000259" key="11">
    <source>
        <dbReference type="PROSITE" id="PS51843"/>
    </source>
</evidence>
<proteinExistence type="predicted"/>
<evidence type="ECO:0000256" key="6">
    <source>
        <dbReference type="ARBA" id="ARBA00023125"/>
    </source>
</evidence>
<sequence length="1069" mass="119525">MTATVSTDPLSFTPPATTKAEHASFTKSSLHSSQAHPKVFNDSELNDVRIMEKTAVEKRERKLPVYASPLPPCKICGGKASGLHYGVNTCEACKGFFRRAIKFQRQYRCFRKQRCDVVGGRSVRTSCPFCRLQKCLDMGMAHSAIKTGRYSHAKRTENIMEVKRLQLHTTDTMKQEQHLNTCSNSGKSISSTSHSISSSSNIVTCVNTVNDVSSATCDLYPNRDSDWLSDDSTSKPELKSSTLTLEQERTFVGGEGNDAVSKTYVLESNSAASVPNTSNSNCISPHRYNDYSGLSGNDSFVKIEQQERFELCRREDHRSTDVDVVPSYWTNTQRHPGWSLRQMETAGRSLRFHSSPMGLCHKDDELMVKETSLNQNQIAFDGQVEKNQRYLSPREQVEISRFEICDVSGDHRADQSYSPDYETQQIYTLNQTESHPNYTNQEFSSFHPRSLHESVSQYLHRQHQQHHHDNHPDMQLFSGAEIHLNTHFPATTNFVDTGSALLYSVEKGGNFYPSNIKSKRIEGSQFKQDSHDSPPIAMPVGITPSVDSGSFESLQTISSELHLEEEQMEGHKISSNVPPTEGFRALSRLKDVNNAVCTVSNPKHSVFREVGHESENLHQSMYTTEVLPLASSTSSISTVPTIRLDATHTESDRGGVSTISSNSGISVTTTLCMSPCYAGNMSLPVSPSKSFSLSEDSSPSPSPLSSILQPFHFSSSQEVNALSTTTTRIVSLEASLKSETDSASSVLRDPHASFEQSHLVDNKVSISASSCQNFPALSTLKPAASNAEPIPTNVEPGLERDLFLGAIDILEAAFHKYTLTWFGEDPDFLLQSQLNYLKNHKARRETFGLETEFIRDEDYKEIFERTGLDIDNRKEEINIINRGATKFFHDLTMFALSVPGFNKLHQGDVVELIYESYTEVWFLHAFSGVNTDLEVLIMPMGKPYTKSELAWVMSEQFANTVFQLAPSFKALTLNTKIMALWKVVLLLASDRVSLKEAGRVSRLQHFYLDLLKQYTRLVWPRDPGLLGRIVDATVRLREVGHLTMAPRSFTADSLKGEILGVIMNHDLRS</sequence>
<evidence type="ECO:0000313" key="13">
    <source>
        <dbReference type="Proteomes" id="UP000762676"/>
    </source>
</evidence>
<dbReference type="GO" id="GO:0000978">
    <property type="term" value="F:RNA polymerase II cis-regulatory region sequence-specific DNA binding"/>
    <property type="evidence" value="ECO:0007669"/>
    <property type="project" value="TreeGrafter"/>
</dbReference>
<evidence type="ECO:0000256" key="3">
    <source>
        <dbReference type="ARBA" id="ARBA00022771"/>
    </source>
</evidence>
<dbReference type="PROSITE" id="PS51843">
    <property type="entry name" value="NR_LBD"/>
    <property type="match status" value="1"/>
</dbReference>
<evidence type="ECO:0000256" key="5">
    <source>
        <dbReference type="ARBA" id="ARBA00023015"/>
    </source>
</evidence>
<dbReference type="AlphaFoldDB" id="A0AAV4G9D5"/>
<dbReference type="InterPro" id="IPR000536">
    <property type="entry name" value="Nucl_hrmn_rcpt_lig-bd"/>
</dbReference>
<dbReference type="SUPFAM" id="SSF48508">
    <property type="entry name" value="Nuclear receptor ligand-binding domain"/>
    <property type="match status" value="1"/>
</dbReference>
<dbReference type="SUPFAM" id="SSF57716">
    <property type="entry name" value="Glucocorticoid receptor-like (DNA-binding domain)"/>
    <property type="match status" value="1"/>
</dbReference>
<evidence type="ECO:0000313" key="12">
    <source>
        <dbReference type="EMBL" id="GFR81866.1"/>
    </source>
</evidence>
<name>A0AAV4G9D5_9GAST</name>
<dbReference type="GO" id="GO:0008270">
    <property type="term" value="F:zinc ion binding"/>
    <property type="evidence" value="ECO:0007669"/>
    <property type="project" value="UniProtKB-KW"/>
</dbReference>
<dbReference type="InterPro" id="IPR013088">
    <property type="entry name" value="Znf_NHR/GATA"/>
</dbReference>
<comment type="caution">
    <text evidence="12">The sequence shown here is derived from an EMBL/GenBank/DDBJ whole genome shotgun (WGS) entry which is preliminary data.</text>
</comment>
<keyword evidence="6" id="KW-0238">DNA-binding</keyword>
<keyword evidence="4" id="KW-0862">Zinc</keyword>
<dbReference type="GO" id="GO:0004879">
    <property type="term" value="F:nuclear receptor activity"/>
    <property type="evidence" value="ECO:0007669"/>
    <property type="project" value="TreeGrafter"/>
</dbReference>
<dbReference type="PRINTS" id="PR00047">
    <property type="entry name" value="STROIDFINGER"/>
</dbReference>
<feature type="domain" description="NR LBD" evidence="11">
    <location>
        <begin position="831"/>
        <end position="1069"/>
    </location>
</feature>
<evidence type="ECO:0000256" key="1">
    <source>
        <dbReference type="ARBA" id="ARBA00004123"/>
    </source>
</evidence>
<dbReference type="InterPro" id="IPR001628">
    <property type="entry name" value="Znf_hrmn_rcpt"/>
</dbReference>
<keyword evidence="7" id="KW-0804">Transcription</keyword>
<evidence type="ECO:0000256" key="4">
    <source>
        <dbReference type="ARBA" id="ARBA00022833"/>
    </source>
</evidence>
<dbReference type="InterPro" id="IPR035500">
    <property type="entry name" value="NHR-like_dom_sf"/>
</dbReference>
<evidence type="ECO:0000256" key="8">
    <source>
        <dbReference type="ARBA" id="ARBA00023170"/>
    </source>
</evidence>
<evidence type="ECO:0000256" key="7">
    <source>
        <dbReference type="ARBA" id="ARBA00023163"/>
    </source>
</evidence>
<keyword evidence="8 12" id="KW-0675">Receptor</keyword>
<dbReference type="Pfam" id="PF00105">
    <property type="entry name" value="zf-C4"/>
    <property type="match status" value="1"/>
</dbReference>
<dbReference type="PANTHER" id="PTHR45805">
    <property type="entry name" value="NUCLEAR HORMONE RECEPTOR HR3-RELATED"/>
    <property type="match status" value="1"/>
</dbReference>
<gene>
    <name evidence="12" type="ORF">ElyMa_000613900</name>
</gene>
<dbReference type="PROSITE" id="PS51030">
    <property type="entry name" value="NUCLEAR_REC_DBD_2"/>
    <property type="match status" value="1"/>
</dbReference>
<keyword evidence="13" id="KW-1185">Reference proteome</keyword>
<feature type="domain" description="Nuclear receptor" evidence="10">
    <location>
        <begin position="70"/>
        <end position="147"/>
    </location>
</feature>
<dbReference type="SMART" id="SM00399">
    <property type="entry name" value="ZnF_C4"/>
    <property type="match status" value="1"/>
</dbReference>
<dbReference type="CDD" id="cd06916">
    <property type="entry name" value="NR_DBD_like"/>
    <property type="match status" value="1"/>
</dbReference>
<dbReference type="Gene3D" id="1.10.565.10">
    <property type="entry name" value="Retinoid X Receptor"/>
    <property type="match status" value="1"/>
</dbReference>
<dbReference type="EMBL" id="BMAT01001224">
    <property type="protein sequence ID" value="GFR81866.1"/>
    <property type="molecule type" value="Genomic_DNA"/>
</dbReference>
<organism evidence="12 13">
    <name type="scientific">Elysia marginata</name>
    <dbReference type="NCBI Taxonomy" id="1093978"/>
    <lineage>
        <taxon>Eukaryota</taxon>
        <taxon>Metazoa</taxon>
        <taxon>Spiralia</taxon>
        <taxon>Lophotrochozoa</taxon>
        <taxon>Mollusca</taxon>
        <taxon>Gastropoda</taxon>
        <taxon>Heterobranchia</taxon>
        <taxon>Euthyneura</taxon>
        <taxon>Panpulmonata</taxon>
        <taxon>Sacoglossa</taxon>
        <taxon>Placobranchoidea</taxon>
        <taxon>Plakobranchidae</taxon>
        <taxon>Elysia</taxon>
    </lineage>
</organism>
<evidence type="ECO:0000256" key="2">
    <source>
        <dbReference type="ARBA" id="ARBA00022723"/>
    </source>
</evidence>